<evidence type="ECO:0000313" key="3">
    <source>
        <dbReference type="Proteomes" id="UP001054945"/>
    </source>
</evidence>
<evidence type="ECO:0000313" key="2">
    <source>
        <dbReference type="EMBL" id="GIY82109.1"/>
    </source>
</evidence>
<dbReference type="Proteomes" id="UP001054945">
    <property type="component" value="Unassembled WGS sequence"/>
</dbReference>
<proteinExistence type="predicted"/>
<feature type="compositionally biased region" description="Polar residues" evidence="1">
    <location>
        <begin position="36"/>
        <end position="51"/>
    </location>
</feature>
<organism evidence="2 3">
    <name type="scientific">Caerostris extrusa</name>
    <name type="common">Bark spider</name>
    <name type="synonym">Caerostris bankana</name>
    <dbReference type="NCBI Taxonomy" id="172846"/>
    <lineage>
        <taxon>Eukaryota</taxon>
        <taxon>Metazoa</taxon>
        <taxon>Ecdysozoa</taxon>
        <taxon>Arthropoda</taxon>
        <taxon>Chelicerata</taxon>
        <taxon>Arachnida</taxon>
        <taxon>Araneae</taxon>
        <taxon>Araneomorphae</taxon>
        <taxon>Entelegynae</taxon>
        <taxon>Araneoidea</taxon>
        <taxon>Araneidae</taxon>
        <taxon>Caerostris</taxon>
    </lineage>
</organism>
<sequence>MQQLPFSSTIETKGATCTLPKDAFRPRSRKKGRQITRCSAPSSPRNKTSRLSGDRSPIIDRGKSFFCEADCSLKGSGFDSNGGGDEMRCRFEGDSELDGTLNIKCGFKQAVQNGWSLI</sequence>
<accession>A0AAV4WJR3</accession>
<gene>
    <name evidence="2" type="ORF">CEXT_320591</name>
</gene>
<protein>
    <submittedName>
        <fullName evidence="2">Uncharacterized protein</fullName>
    </submittedName>
</protein>
<reference evidence="2 3" key="1">
    <citation type="submission" date="2021-06" db="EMBL/GenBank/DDBJ databases">
        <title>Caerostris extrusa draft genome.</title>
        <authorList>
            <person name="Kono N."/>
            <person name="Arakawa K."/>
        </authorList>
    </citation>
    <scope>NUCLEOTIDE SEQUENCE [LARGE SCALE GENOMIC DNA]</scope>
</reference>
<keyword evidence="3" id="KW-1185">Reference proteome</keyword>
<name>A0AAV4WJR3_CAEEX</name>
<comment type="caution">
    <text evidence="2">The sequence shown here is derived from an EMBL/GenBank/DDBJ whole genome shotgun (WGS) entry which is preliminary data.</text>
</comment>
<dbReference type="AlphaFoldDB" id="A0AAV4WJR3"/>
<dbReference type="EMBL" id="BPLR01016209">
    <property type="protein sequence ID" value="GIY82109.1"/>
    <property type="molecule type" value="Genomic_DNA"/>
</dbReference>
<evidence type="ECO:0000256" key="1">
    <source>
        <dbReference type="SAM" id="MobiDB-lite"/>
    </source>
</evidence>
<feature type="region of interest" description="Disordered" evidence="1">
    <location>
        <begin position="20"/>
        <end position="57"/>
    </location>
</feature>